<dbReference type="InterPro" id="IPR052021">
    <property type="entry name" value="Type-I_RS_S_subunit"/>
</dbReference>
<keyword evidence="2" id="KW-0680">Restriction system</keyword>
<dbReference type="EC" id="3.1.21.-" evidence="5"/>
<dbReference type="InterPro" id="IPR000055">
    <property type="entry name" value="Restrct_endonuc_typeI_TRD"/>
</dbReference>
<sequence>MRTGPFGSDLKHSEFVDSGVAVLGIDNAVRNRFEWGKERFITIDKYEDLKRYTVRLGDVIITIMGTCGRCAVVPDDIPLAVNTKHLCCITLDKNKCLPEFLHSYFLMHPAANKYLGSRAKGAIMDGLNLGMIKELPIPVVPIALQIKYVGISKSVHKSLEKLNISRIDQSGLFNALSQKAFSEKL</sequence>
<dbReference type="SUPFAM" id="SSF116734">
    <property type="entry name" value="DNA methylase specificity domain"/>
    <property type="match status" value="1"/>
</dbReference>
<name>A0A9X1RSI1_9GAMM</name>
<evidence type="ECO:0000313" key="6">
    <source>
        <dbReference type="Proteomes" id="UP001139095"/>
    </source>
</evidence>
<dbReference type="InterPro" id="IPR044946">
    <property type="entry name" value="Restrct_endonuc_typeI_TRD_sf"/>
</dbReference>
<evidence type="ECO:0000256" key="1">
    <source>
        <dbReference type="ARBA" id="ARBA00010923"/>
    </source>
</evidence>
<gene>
    <name evidence="5" type="ORF">LG368_14080</name>
</gene>
<dbReference type="AlphaFoldDB" id="A0A9X1RSI1"/>
<keyword evidence="5" id="KW-0255">Endonuclease</keyword>
<comment type="caution">
    <text evidence="5">The sequence shown here is derived from an EMBL/GenBank/DDBJ whole genome shotgun (WGS) entry which is preliminary data.</text>
</comment>
<reference evidence="5" key="1">
    <citation type="submission" date="2021-10" db="EMBL/GenBank/DDBJ databases">
        <title>Marinomonas pontica sp. nov., isolated from the Black Sea.</title>
        <authorList>
            <person name="Zhao L.-H."/>
            <person name="Xue J.-H."/>
        </authorList>
    </citation>
    <scope>NUCLEOTIDE SEQUENCE</scope>
    <source>
        <strain evidence="5">E8</strain>
    </source>
</reference>
<comment type="similarity">
    <text evidence="1">Belongs to the type-I restriction system S methylase family.</text>
</comment>
<proteinExistence type="inferred from homology"/>
<evidence type="ECO:0000313" key="5">
    <source>
        <dbReference type="EMBL" id="MCB5163010.1"/>
    </source>
</evidence>
<dbReference type="GO" id="GO:0003677">
    <property type="term" value="F:DNA binding"/>
    <property type="evidence" value="ECO:0007669"/>
    <property type="project" value="UniProtKB-KW"/>
</dbReference>
<organism evidence="5 6">
    <name type="scientific">Marinomonas algarum</name>
    <dbReference type="NCBI Taxonomy" id="2883105"/>
    <lineage>
        <taxon>Bacteria</taxon>
        <taxon>Pseudomonadati</taxon>
        <taxon>Pseudomonadota</taxon>
        <taxon>Gammaproteobacteria</taxon>
        <taxon>Oceanospirillales</taxon>
        <taxon>Oceanospirillaceae</taxon>
        <taxon>Marinomonas</taxon>
    </lineage>
</organism>
<keyword evidence="5" id="KW-0378">Hydrolase</keyword>
<dbReference type="Proteomes" id="UP001139095">
    <property type="component" value="Unassembled WGS sequence"/>
</dbReference>
<dbReference type="EMBL" id="JAJATW010000031">
    <property type="protein sequence ID" value="MCB5163010.1"/>
    <property type="molecule type" value="Genomic_DNA"/>
</dbReference>
<evidence type="ECO:0000256" key="3">
    <source>
        <dbReference type="ARBA" id="ARBA00023125"/>
    </source>
</evidence>
<keyword evidence="5" id="KW-0540">Nuclease</keyword>
<keyword evidence="6" id="KW-1185">Reference proteome</keyword>
<dbReference type="Pfam" id="PF01420">
    <property type="entry name" value="Methylase_S"/>
    <property type="match status" value="1"/>
</dbReference>
<dbReference type="GO" id="GO:0004519">
    <property type="term" value="F:endonuclease activity"/>
    <property type="evidence" value="ECO:0007669"/>
    <property type="project" value="UniProtKB-KW"/>
</dbReference>
<dbReference type="GO" id="GO:0016787">
    <property type="term" value="F:hydrolase activity"/>
    <property type="evidence" value="ECO:0007669"/>
    <property type="project" value="UniProtKB-KW"/>
</dbReference>
<dbReference type="GO" id="GO:0009307">
    <property type="term" value="P:DNA restriction-modification system"/>
    <property type="evidence" value="ECO:0007669"/>
    <property type="project" value="UniProtKB-KW"/>
</dbReference>
<accession>A0A9X1RSI1</accession>
<dbReference type="Gene3D" id="3.90.220.20">
    <property type="entry name" value="DNA methylase specificity domains"/>
    <property type="match status" value="1"/>
</dbReference>
<evidence type="ECO:0000259" key="4">
    <source>
        <dbReference type="Pfam" id="PF01420"/>
    </source>
</evidence>
<keyword evidence="3" id="KW-0238">DNA-binding</keyword>
<evidence type="ECO:0000256" key="2">
    <source>
        <dbReference type="ARBA" id="ARBA00022747"/>
    </source>
</evidence>
<dbReference type="PANTHER" id="PTHR30408">
    <property type="entry name" value="TYPE-1 RESTRICTION ENZYME ECOKI SPECIFICITY PROTEIN"/>
    <property type="match status" value="1"/>
</dbReference>
<feature type="domain" description="Type I restriction modification DNA specificity" evidence="4">
    <location>
        <begin position="40"/>
        <end position="161"/>
    </location>
</feature>
<protein>
    <submittedName>
        <fullName evidence="5">Restriction endonuclease subunit S</fullName>
        <ecNumber evidence="5">3.1.21.-</ecNumber>
    </submittedName>
</protein>
<dbReference type="PANTHER" id="PTHR30408:SF12">
    <property type="entry name" value="TYPE I RESTRICTION ENZYME MJAVIII SPECIFICITY SUBUNIT"/>
    <property type="match status" value="1"/>
</dbReference>